<dbReference type="InterPro" id="IPR009045">
    <property type="entry name" value="Zn_M74/Hedgehog-like"/>
</dbReference>
<dbReference type="RefSeq" id="WP_166846864.1">
    <property type="nucleotide sequence ID" value="NZ_JAAONY010000002.1"/>
</dbReference>
<dbReference type="CDD" id="cd14814">
    <property type="entry name" value="Peptidase_M15"/>
    <property type="match status" value="1"/>
</dbReference>
<comment type="caution">
    <text evidence="2">The sequence shown here is derived from an EMBL/GenBank/DDBJ whole genome shotgun (WGS) entry which is preliminary data.</text>
</comment>
<evidence type="ECO:0000313" key="2">
    <source>
        <dbReference type="EMBL" id="MBB6522073.1"/>
    </source>
</evidence>
<dbReference type="InterPro" id="IPR003709">
    <property type="entry name" value="VanY-like_core_dom"/>
</dbReference>
<dbReference type="GO" id="GO:0008233">
    <property type="term" value="F:peptidase activity"/>
    <property type="evidence" value="ECO:0007669"/>
    <property type="project" value="InterPro"/>
</dbReference>
<dbReference type="InterPro" id="IPR052179">
    <property type="entry name" value="DD-CPase-like"/>
</dbReference>
<dbReference type="Gene3D" id="3.30.1380.10">
    <property type="match status" value="1"/>
</dbReference>
<keyword evidence="3" id="KW-1185">Reference proteome</keyword>
<evidence type="ECO:0000313" key="3">
    <source>
        <dbReference type="Proteomes" id="UP000528457"/>
    </source>
</evidence>
<accession>A0A7X0JTQ5</accession>
<dbReference type="PANTHER" id="PTHR34385">
    <property type="entry name" value="D-ALANYL-D-ALANINE CARBOXYPEPTIDASE"/>
    <property type="match status" value="1"/>
</dbReference>
<dbReference type="SUPFAM" id="SSF55166">
    <property type="entry name" value="Hedgehog/DD-peptidase"/>
    <property type="match status" value="1"/>
</dbReference>
<proteinExistence type="predicted"/>
<evidence type="ECO:0000259" key="1">
    <source>
        <dbReference type="Pfam" id="PF02557"/>
    </source>
</evidence>
<dbReference type="Proteomes" id="UP000528457">
    <property type="component" value="Unassembled WGS sequence"/>
</dbReference>
<organism evidence="2 3">
    <name type="scientific">Pseudoteredinibacter isoporae</name>
    <dbReference type="NCBI Taxonomy" id="570281"/>
    <lineage>
        <taxon>Bacteria</taxon>
        <taxon>Pseudomonadati</taxon>
        <taxon>Pseudomonadota</taxon>
        <taxon>Gammaproteobacteria</taxon>
        <taxon>Cellvibrionales</taxon>
        <taxon>Cellvibrionaceae</taxon>
        <taxon>Pseudoteredinibacter</taxon>
    </lineage>
</organism>
<name>A0A7X0JTQ5_9GAMM</name>
<dbReference type="Pfam" id="PF02557">
    <property type="entry name" value="VanY"/>
    <property type="match status" value="1"/>
</dbReference>
<feature type="domain" description="D-alanyl-D-alanine carboxypeptidase-like core" evidence="1">
    <location>
        <begin position="283"/>
        <end position="389"/>
    </location>
</feature>
<dbReference type="InParanoid" id="A0A7X0JTQ5"/>
<dbReference type="GO" id="GO:0006508">
    <property type="term" value="P:proteolysis"/>
    <property type="evidence" value="ECO:0007669"/>
    <property type="project" value="InterPro"/>
</dbReference>
<dbReference type="EMBL" id="JACHHT010000002">
    <property type="protein sequence ID" value="MBB6522073.1"/>
    <property type="molecule type" value="Genomic_DNA"/>
</dbReference>
<dbReference type="AlphaFoldDB" id="A0A7X0JTQ5"/>
<sequence>MKRRDLLLGFVAGAGVTGTGSYLLQSLTKEAVDEFPAQAQLGDIDPIPLDPPSDAEFVMPHPADEISPLAKSSSPIPQNAATQSPLEGDLFGGQSLTGTVIRDQKVEQAPVQLDAKSAELERAIEAPTETQPVQAQVSQDREQIIVLDPNAEEQGVNLEKVRLFENDFHDDVFLPPEQRRTLLSVALRLGRVQKIVGHGNFNVLGFDEAIRFSKKYSKIGRFTDEELAFMEMIFETQASEYGFFGEKVSESLSDRIAKKDIVKVPYSGHYLFAGDSLNYYNKLTKDVGKNIILTSGIRSNVKQMMLFLNKAVESEFNLSKASRSLAPPGHSFHGIGDFDVGRIGWGAKNFTDQFAETREFKKMEDLGYVQIRYTSDNRLGVRYEPWHIKVV</sequence>
<protein>
    <recommendedName>
        <fullName evidence="1">D-alanyl-D-alanine carboxypeptidase-like core domain-containing protein</fullName>
    </recommendedName>
</protein>
<dbReference type="PANTHER" id="PTHR34385:SF1">
    <property type="entry name" value="PEPTIDOGLYCAN L-ALANYL-D-GLUTAMATE ENDOPEPTIDASE CWLK"/>
    <property type="match status" value="1"/>
</dbReference>
<gene>
    <name evidence="2" type="ORF">HNR48_002358</name>
</gene>
<reference evidence="2 3" key="1">
    <citation type="submission" date="2020-08" db="EMBL/GenBank/DDBJ databases">
        <title>Genomic Encyclopedia of Type Strains, Phase IV (KMG-IV): sequencing the most valuable type-strain genomes for metagenomic binning, comparative biology and taxonomic classification.</title>
        <authorList>
            <person name="Goeker M."/>
        </authorList>
    </citation>
    <scope>NUCLEOTIDE SEQUENCE [LARGE SCALE GENOMIC DNA]</scope>
    <source>
        <strain evidence="2 3">DSM 22368</strain>
    </source>
</reference>